<organism evidence="12 13">
    <name type="scientific">Dyella choica</name>
    <dbReference type="NCBI Taxonomy" id="1927959"/>
    <lineage>
        <taxon>Bacteria</taxon>
        <taxon>Pseudomonadati</taxon>
        <taxon>Pseudomonadota</taxon>
        <taxon>Gammaproteobacteria</taxon>
        <taxon>Lysobacterales</taxon>
        <taxon>Rhodanobacteraceae</taxon>
        <taxon>Dyella</taxon>
    </lineage>
</organism>
<dbReference type="InterPro" id="IPR011032">
    <property type="entry name" value="GroES-like_sf"/>
</dbReference>
<comment type="catalytic activity">
    <reaction evidence="10">
        <text>a 2,3-saturated acyl-[ACP] + NADP(+) = a (2E)-enoyl-[ACP] + NADPH + H(+)</text>
        <dbReference type="Rhea" id="RHEA:22564"/>
        <dbReference type="Rhea" id="RHEA-COMP:9925"/>
        <dbReference type="Rhea" id="RHEA-COMP:9926"/>
        <dbReference type="ChEBI" id="CHEBI:15378"/>
        <dbReference type="ChEBI" id="CHEBI:57783"/>
        <dbReference type="ChEBI" id="CHEBI:58349"/>
        <dbReference type="ChEBI" id="CHEBI:78784"/>
        <dbReference type="ChEBI" id="CHEBI:78785"/>
        <dbReference type="EC" id="1.3.1.104"/>
    </reaction>
</comment>
<keyword evidence="3" id="KW-0276">Fatty acid metabolism</keyword>
<dbReference type="InterPro" id="IPR036291">
    <property type="entry name" value="NAD(P)-bd_dom_sf"/>
</dbReference>
<keyword evidence="8" id="KW-0275">Fatty acid biosynthesis</keyword>
<dbReference type="Pfam" id="PF00107">
    <property type="entry name" value="ADH_zinc_N"/>
    <property type="match status" value="1"/>
</dbReference>
<dbReference type="OrthoDB" id="9788224at2"/>
<dbReference type="GO" id="GO:0006633">
    <property type="term" value="P:fatty acid biosynthetic process"/>
    <property type="evidence" value="ECO:0007669"/>
    <property type="project" value="UniProtKB-KW"/>
</dbReference>
<dbReference type="Proteomes" id="UP000274358">
    <property type="component" value="Unassembled WGS sequence"/>
</dbReference>
<dbReference type="CDD" id="cd08292">
    <property type="entry name" value="ETR_like_2"/>
    <property type="match status" value="1"/>
</dbReference>
<dbReference type="PANTHER" id="PTHR43981">
    <property type="entry name" value="ENOYL-[ACYL-CARRIER-PROTEIN] REDUCTASE, MITOCHONDRIAL"/>
    <property type="match status" value="1"/>
</dbReference>
<evidence type="ECO:0000313" key="13">
    <source>
        <dbReference type="Proteomes" id="UP000274358"/>
    </source>
</evidence>
<evidence type="ECO:0000259" key="11">
    <source>
        <dbReference type="SMART" id="SM00829"/>
    </source>
</evidence>
<gene>
    <name evidence="12" type="ORF">EKH80_07060</name>
</gene>
<dbReference type="RefSeq" id="WP_126684022.1">
    <property type="nucleotide sequence ID" value="NZ_RYYV01000004.1"/>
</dbReference>
<keyword evidence="5" id="KW-0809">Transit peptide</keyword>
<dbReference type="Pfam" id="PF08240">
    <property type="entry name" value="ADH_N"/>
    <property type="match status" value="1"/>
</dbReference>
<comment type="caution">
    <text evidence="12">The sequence shown here is derived from an EMBL/GenBank/DDBJ whole genome shotgun (WGS) entry which is preliminary data.</text>
</comment>
<sequence length="325" mass="33928">MRSAIHASFGVPGEVLAMRDSPMPEPGAGQVRVRTLLAPIHNHDLWTIRGQYGYKPALPAIGGSEAAGVVDALGDGVQGIAVGQRVAVASVHGTWAEYFLAPAQILVPVPDLIADEVAAQLIAMPFSAISLLDFLHVEHGDWIIQNAANGAVGKTLAILAKARGIHVINLVRREAGVDELAALGIQHAVSTAQDEWQQRVLSIMAGAPIRAAVDSIGGKASGELLALLGENGLLVSFGSTGEGPMQLSSAELIFKQVTVKGFWGSKVGAAMHGETRRRLIGELLRHAASGELKLPVEAVFHLADVAQAASASAQPGRKGKVLLRP</sequence>
<dbReference type="PANTHER" id="PTHR43981:SF2">
    <property type="entry name" value="ENOYL-[ACYL-CARRIER-PROTEIN] REDUCTASE, MITOCHONDRIAL"/>
    <property type="match status" value="1"/>
</dbReference>
<keyword evidence="13" id="KW-1185">Reference proteome</keyword>
<keyword evidence="6" id="KW-0560">Oxidoreductase</keyword>
<dbReference type="Gene3D" id="3.90.180.10">
    <property type="entry name" value="Medium-chain alcohol dehydrogenases, catalytic domain"/>
    <property type="match status" value="1"/>
</dbReference>
<protein>
    <recommendedName>
        <fullName evidence="9">enoyl-[acyl-carrier-protein] reductase</fullName>
        <ecNumber evidence="9">1.3.1.104</ecNumber>
    </recommendedName>
</protein>
<proteinExistence type="inferred from homology"/>
<dbReference type="EC" id="1.3.1.104" evidence="9"/>
<comment type="similarity">
    <text evidence="1">Belongs to the zinc-containing alcohol dehydrogenase family. Quinone oxidoreductase subfamily.</text>
</comment>
<dbReference type="AlphaFoldDB" id="A0A3S0RLT6"/>
<evidence type="ECO:0000256" key="2">
    <source>
        <dbReference type="ARBA" id="ARBA00022516"/>
    </source>
</evidence>
<evidence type="ECO:0000256" key="6">
    <source>
        <dbReference type="ARBA" id="ARBA00023002"/>
    </source>
</evidence>
<evidence type="ECO:0000256" key="4">
    <source>
        <dbReference type="ARBA" id="ARBA00022857"/>
    </source>
</evidence>
<evidence type="ECO:0000256" key="5">
    <source>
        <dbReference type="ARBA" id="ARBA00022946"/>
    </source>
</evidence>
<evidence type="ECO:0000256" key="7">
    <source>
        <dbReference type="ARBA" id="ARBA00023098"/>
    </source>
</evidence>
<evidence type="ECO:0000313" key="12">
    <source>
        <dbReference type="EMBL" id="RUL77627.1"/>
    </source>
</evidence>
<evidence type="ECO:0000256" key="1">
    <source>
        <dbReference type="ARBA" id="ARBA00010371"/>
    </source>
</evidence>
<dbReference type="InterPro" id="IPR051034">
    <property type="entry name" value="Mito_Enoyl-ACP_Reductase"/>
</dbReference>
<dbReference type="EMBL" id="RYYV01000004">
    <property type="protein sequence ID" value="RUL77627.1"/>
    <property type="molecule type" value="Genomic_DNA"/>
</dbReference>
<feature type="domain" description="Enoyl reductase (ER)" evidence="11">
    <location>
        <begin position="13"/>
        <end position="323"/>
    </location>
</feature>
<evidence type="ECO:0000256" key="9">
    <source>
        <dbReference type="ARBA" id="ARBA00038963"/>
    </source>
</evidence>
<keyword evidence="7" id="KW-0443">Lipid metabolism</keyword>
<dbReference type="Gene3D" id="3.40.50.720">
    <property type="entry name" value="NAD(P)-binding Rossmann-like Domain"/>
    <property type="match status" value="1"/>
</dbReference>
<dbReference type="SMART" id="SM00829">
    <property type="entry name" value="PKS_ER"/>
    <property type="match status" value="1"/>
</dbReference>
<dbReference type="SUPFAM" id="SSF51735">
    <property type="entry name" value="NAD(P)-binding Rossmann-fold domains"/>
    <property type="match status" value="1"/>
</dbReference>
<dbReference type="InterPro" id="IPR013154">
    <property type="entry name" value="ADH-like_N"/>
</dbReference>
<evidence type="ECO:0000256" key="10">
    <source>
        <dbReference type="ARBA" id="ARBA00048843"/>
    </source>
</evidence>
<dbReference type="GO" id="GO:0141148">
    <property type="term" value="F:enoyl-[acyl-carrier-protein] reductase (NADPH) activity"/>
    <property type="evidence" value="ECO:0007669"/>
    <property type="project" value="UniProtKB-EC"/>
</dbReference>
<evidence type="ECO:0000256" key="3">
    <source>
        <dbReference type="ARBA" id="ARBA00022832"/>
    </source>
</evidence>
<keyword evidence="4" id="KW-0521">NADP</keyword>
<accession>A0A3S0RLT6</accession>
<dbReference type="SUPFAM" id="SSF50129">
    <property type="entry name" value="GroES-like"/>
    <property type="match status" value="1"/>
</dbReference>
<dbReference type="InterPro" id="IPR013149">
    <property type="entry name" value="ADH-like_C"/>
</dbReference>
<dbReference type="InterPro" id="IPR020843">
    <property type="entry name" value="ER"/>
</dbReference>
<evidence type="ECO:0000256" key="8">
    <source>
        <dbReference type="ARBA" id="ARBA00023160"/>
    </source>
</evidence>
<keyword evidence="2" id="KW-0444">Lipid biosynthesis</keyword>
<name>A0A3S0RLT6_9GAMM</name>
<reference evidence="12 13" key="1">
    <citation type="submission" date="2018-12" db="EMBL/GenBank/DDBJ databases">
        <title>Dyella dinghuensis sp. nov. DHOA06 and Dyella choica sp. nov. 4M-K27, isolated from forest soil.</title>
        <authorList>
            <person name="Qiu L.-H."/>
            <person name="Gao Z.-H."/>
        </authorList>
    </citation>
    <scope>NUCLEOTIDE SEQUENCE [LARGE SCALE GENOMIC DNA]</scope>
    <source>
        <strain evidence="12 13">4M-K27</strain>
    </source>
</reference>